<sequence>MTEQQNNKYSCQLQRRASNRLLPACCAGARRDRQCALLSAREPCRRGSGLRLARADASEGKEGPPGGSASGQGPSPTPGPPHPLPARSPAPRAIPECAVPGQAGDGDLPAGSQTALTSWRCLASGAPLQLSSLCTRSTTRDCGGKEMTSRAGTCCLR</sequence>
<protein>
    <submittedName>
        <fullName evidence="2">Uncharacterized protein</fullName>
    </submittedName>
</protein>
<reference evidence="3" key="2">
    <citation type="journal article" date="2013" name="Nat. Commun.">
        <title>Genome of the Chinese tree shrew.</title>
        <authorList>
            <person name="Fan Y."/>
            <person name="Huang Z.Y."/>
            <person name="Cao C.C."/>
            <person name="Chen C.S."/>
            <person name="Chen Y.X."/>
            <person name="Fan D.D."/>
            <person name="He J."/>
            <person name="Hou H.L."/>
            <person name="Hu L."/>
            <person name="Hu X.T."/>
            <person name="Jiang X.T."/>
            <person name="Lai R."/>
            <person name="Lang Y.S."/>
            <person name="Liang B."/>
            <person name="Liao S.G."/>
            <person name="Mu D."/>
            <person name="Ma Y.Y."/>
            <person name="Niu Y.Y."/>
            <person name="Sun X.Q."/>
            <person name="Xia J.Q."/>
            <person name="Xiao J."/>
            <person name="Xiong Z.Q."/>
            <person name="Xu L."/>
            <person name="Yang L."/>
            <person name="Zhang Y."/>
            <person name="Zhao W."/>
            <person name="Zhao X.D."/>
            <person name="Zheng Y.T."/>
            <person name="Zhou J.M."/>
            <person name="Zhu Y.B."/>
            <person name="Zhang G.J."/>
            <person name="Wang J."/>
            <person name="Yao Y.G."/>
        </authorList>
    </citation>
    <scope>NUCLEOTIDE SEQUENCE [LARGE SCALE GENOMIC DNA]</scope>
</reference>
<gene>
    <name evidence="2" type="ORF">TREES_T100017505</name>
</gene>
<dbReference type="InParanoid" id="L9LCT3"/>
<dbReference type="Proteomes" id="UP000011518">
    <property type="component" value="Unassembled WGS sequence"/>
</dbReference>
<evidence type="ECO:0000256" key="1">
    <source>
        <dbReference type="SAM" id="MobiDB-lite"/>
    </source>
</evidence>
<feature type="compositionally biased region" description="Basic and acidic residues" evidence="1">
    <location>
        <begin position="53"/>
        <end position="62"/>
    </location>
</feature>
<keyword evidence="3" id="KW-1185">Reference proteome</keyword>
<proteinExistence type="predicted"/>
<feature type="region of interest" description="Disordered" evidence="1">
    <location>
        <begin position="48"/>
        <end position="110"/>
    </location>
</feature>
<dbReference type="EMBL" id="KB320391">
    <property type="protein sequence ID" value="ELW72761.1"/>
    <property type="molecule type" value="Genomic_DNA"/>
</dbReference>
<organism evidence="2 3">
    <name type="scientific">Tupaia chinensis</name>
    <name type="common">Chinese tree shrew</name>
    <name type="synonym">Tupaia belangeri chinensis</name>
    <dbReference type="NCBI Taxonomy" id="246437"/>
    <lineage>
        <taxon>Eukaryota</taxon>
        <taxon>Metazoa</taxon>
        <taxon>Chordata</taxon>
        <taxon>Craniata</taxon>
        <taxon>Vertebrata</taxon>
        <taxon>Euteleostomi</taxon>
        <taxon>Mammalia</taxon>
        <taxon>Eutheria</taxon>
        <taxon>Euarchontoglires</taxon>
        <taxon>Scandentia</taxon>
        <taxon>Tupaiidae</taxon>
        <taxon>Tupaia</taxon>
    </lineage>
</organism>
<reference evidence="3" key="1">
    <citation type="submission" date="2012-07" db="EMBL/GenBank/DDBJ databases">
        <title>Genome of the Chinese tree shrew, a rising model animal genetically related to primates.</title>
        <authorList>
            <person name="Zhang G."/>
            <person name="Fan Y."/>
            <person name="Yao Y."/>
            <person name="Huang Z."/>
        </authorList>
    </citation>
    <scope>NUCLEOTIDE SEQUENCE [LARGE SCALE GENOMIC DNA]</scope>
</reference>
<dbReference type="AlphaFoldDB" id="L9LCT3"/>
<name>L9LCT3_TUPCH</name>
<accession>L9LCT3</accession>
<evidence type="ECO:0000313" key="2">
    <source>
        <dbReference type="EMBL" id="ELW72761.1"/>
    </source>
</evidence>
<evidence type="ECO:0000313" key="3">
    <source>
        <dbReference type="Proteomes" id="UP000011518"/>
    </source>
</evidence>
<feature type="compositionally biased region" description="Pro residues" evidence="1">
    <location>
        <begin position="75"/>
        <end position="88"/>
    </location>
</feature>